<name>A0AAE0CK01_9ROSI</name>
<protein>
    <recommendedName>
        <fullName evidence="5">GDSL esterase/lipase</fullName>
    </recommendedName>
</protein>
<sequence length="162" mass="18278">MLSTMRGFCFLFCVVIISLFFDRIFASSFHVDDDHQQTNNTTHFALSVFGDSLYDPGNNNFLNISNGYKANFPPFGETFFGFLTRRFSDGRLIPYFVSMHANLPLWKPYLAPGQHEFINGANFASAAANVLPENNPLTLNLDIQQSLFKGVTLLQWEGYLSG</sequence>
<feature type="signal peptide" evidence="2">
    <location>
        <begin position="1"/>
        <end position="26"/>
    </location>
</feature>
<comment type="caution">
    <text evidence="3">The sequence shown here is derived from an EMBL/GenBank/DDBJ whole genome shotgun (WGS) entry which is preliminary data.</text>
</comment>
<evidence type="ECO:0000313" key="3">
    <source>
        <dbReference type="EMBL" id="KAK2653949.1"/>
    </source>
</evidence>
<gene>
    <name evidence="3" type="ORF">Ddye_013805</name>
</gene>
<dbReference type="PANTHER" id="PTHR45966:SF36">
    <property type="entry name" value="INACTIVE GDSL ESTERASE_LIPASE-LIKE PROTEIN 25"/>
    <property type="match status" value="1"/>
</dbReference>
<reference evidence="3" key="1">
    <citation type="journal article" date="2023" name="Plant J.">
        <title>Genome sequences and population genomics provide insights into the demographic history, inbreeding, and mutation load of two 'living fossil' tree species of Dipteronia.</title>
        <authorList>
            <person name="Feng Y."/>
            <person name="Comes H.P."/>
            <person name="Chen J."/>
            <person name="Zhu S."/>
            <person name="Lu R."/>
            <person name="Zhang X."/>
            <person name="Li P."/>
            <person name="Qiu J."/>
            <person name="Olsen K.M."/>
            <person name="Qiu Y."/>
        </authorList>
    </citation>
    <scope>NUCLEOTIDE SEQUENCE</scope>
    <source>
        <strain evidence="3">KIB01</strain>
    </source>
</reference>
<dbReference type="Gene3D" id="3.40.50.1110">
    <property type="entry name" value="SGNH hydrolase"/>
    <property type="match status" value="1"/>
</dbReference>
<evidence type="ECO:0000256" key="2">
    <source>
        <dbReference type="SAM" id="SignalP"/>
    </source>
</evidence>
<dbReference type="AlphaFoldDB" id="A0AAE0CK01"/>
<proteinExistence type="predicted"/>
<dbReference type="GO" id="GO:0016298">
    <property type="term" value="F:lipase activity"/>
    <property type="evidence" value="ECO:0007669"/>
    <property type="project" value="TreeGrafter"/>
</dbReference>
<dbReference type="InterPro" id="IPR036514">
    <property type="entry name" value="SGNH_hydro_sf"/>
</dbReference>
<dbReference type="EMBL" id="JANJYI010000004">
    <property type="protein sequence ID" value="KAK2653949.1"/>
    <property type="molecule type" value="Genomic_DNA"/>
</dbReference>
<dbReference type="PANTHER" id="PTHR45966">
    <property type="entry name" value="GDSL-LIKE LIPASE/ACYLHYDROLASE"/>
    <property type="match status" value="1"/>
</dbReference>
<dbReference type="Proteomes" id="UP001280121">
    <property type="component" value="Unassembled WGS sequence"/>
</dbReference>
<evidence type="ECO:0000313" key="4">
    <source>
        <dbReference type="Proteomes" id="UP001280121"/>
    </source>
</evidence>
<organism evidence="3 4">
    <name type="scientific">Dipteronia dyeriana</name>
    <dbReference type="NCBI Taxonomy" id="168575"/>
    <lineage>
        <taxon>Eukaryota</taxon>
        <taxon>Viridiplantae</taxon>
        <taxon>Streptophyta</taxon>
        <taxon>Embryophyta</taxon>
        <taxon>Tracheophyta</taxon>
        <taxon>Spermatophyta</taxon>
        <taxon>Magnoliopsida</taxon>
        <taxon>eudicotyledons</taxon>
        <taxon>Gunneridae</taxon>
        <taxon>Pentapetalae</taxon>
        <taxon>rosids</taxon>
        <taxon>malvids</taxon>
        <taxon>Sapindales</taxon>
        <taxon>Sapindaceae</taxon>
        <taxon>Hippocastanoideae</taxon>
        <taxon>Acereae</taxon>
        <taxon>Dipteronia</taxon>
    </lineage>
</organism>
<accession>A0AAE0CK01</accession>
<evidence type="ECO:0000256" key="1">
    <source>
        <dbReference type="ARBA" id="ARBA00022729"/>
    </source>
</evidence>
<keyword evidence="4" id="KW-1185">Reference proteome</keyword>
<keyword evidence="1 2" id="KW-0732">Signal</keyword>
<feature type="chain" id="PRO_5042217441" description="GDSL esterase/lipase" evidence="2">
    <location>
        <begin position="27"/>
        <end position="162"/>
    </location>
</feature>
<dbReference type="InterPro" id="IPR044552">
    <property type="entry name" value="GLIP1-5/GLL25"/>
</dbReference>
<evidence type="ECO:0008006" key="5">
    <source>
        <dbReference type="Google" id="ProtNLM"/>
    </source>
</evidence>